<dbReference type="Pfam" id="PF04294">
    <property type="entry name" value="VanW"/>
    <property type="match status" value="1"/>
</dbReference>
<comment type="caution">
    <text evidence="4">The sequence shown here is derived from an EMBL/GenBank/DDBJ whole genome shotgun (WGS) entry which is preliminary data.</text>
</comment>
<dbReference type="Proteomes" id="UP000030014">
    <property type="component" value="Unassembled WGS sequence"/>
</dbReference>
<dbReference type="RefSeq" id="WP_039258546.1">
    <property type="nucleotide sequence ID" value="NZ_JDRY01000044.1"/>
</dbReference>
<feature type="domain" description="G5" evidence="3">
    <location>
        <begin position="378"/>
        <end position="457"/>
    </location>
</feature>
<keyword evidence="1" id="KW-0732">Signal</keyword>
<dbReference type="SMART" id="SM01208">
    <property type="entry name" value="G5"/>
    <property type="match status" value="1"/>
</dbReference>
<keyword evidence="2" id="KW-1133">Transmembrane helix</keyword>
<evidence type="ECO:0000313" key="5">
    <source>
        <dbReference type="Proteomes" id="UP000030014"/>
    </source>
</evidence>
<dbReference type="Pfam" id="PF12229">
    <property type="entry name" value="PG_binding_4"/>
    <property type="match status" value="1"/>
</dbReference>
<organism evidence="4 5">
    <name type="scientific">Clostridium botulinum C/D str. DC5</name>
    <dbReference type="NCBI Taxonomy" id="1443128"/>
    <lineage>
        <taxon>Bacteria</taxon>
        <taxon>Bacillati</taxon>
        <taxon>Bacillota</taxon>
        <taxon>Clostridia</taxon>
        <taxon>Eubacteriales</taxon>
        <taxon>Clostridiaceae</taxon>
        <taxon>Clostridium</taxon>
    </lineage>
</organism>
<keyword evidence="2" id="KW-0812">Transmembrane</keyword>
<accession>A0A0A0IBN4</accession>
<reference evidence="4 5" key="1">
    <citation type="submission" date="2014-01" db="EMBL/GenBank/DDBJ databases">
        <title>Plasmidome dynamics in the species complex Clostridium novyi sensu lato converts strains of independent lineages into distinctly different pathogens.</title>
        <authorList>
            <person name="Skarin H."/>
            <person name="Segerman B."/>
        </authorList>
    </citation>
    <scope>NUCLEOTIDE SEQUENCE [LARGE SCALE GENOMIC DNA]</scope>
    <source>
        <strain evidence="4 5">DC5</strain>
    </source>
</reference>
<evidence type="ECO:0000259" key="3">
    <source>
        <dbReference type="PROSITE" id="PS51109"/>
    </source>
</evidence>
<protein>
    <submittedName>
        <fullName evidence="4">Vancomycin resistance protein W</fullName>
    </submittedName>
</protein>
<evidence type="ECO:0000256" key="1">
    <source>
        <dbReference type="ARBA" id="ARBA00022729"/>
    </source>
</evidence>
<keyword evidence="2" id="KW-0472">Membrane</keyword>
<dbReference type="PROSITE" id="PS51109">
    <property type="entry name" value="G5"/>
    <property type="match status" value="1"/>
</dbReference>
<name>A0A0A0IBN4_CLOBO</name>
<evidence type="ECO:0000256" key="2">
    <source>
        <dbReference type="SAM" id="Phobius"/>
    </source>
</evidence>
<dbReference type="InterPro" id="IPR052913">
    <property type="entry name" value="Glycopeptide_resist_protein"/>
</dbReference>
<evidence type="ECO:0000313" key="4">
    <source>
        <dbReference type="EMBL" id="KGM98874.1"/>
    </source>
</evidence>
<dbReference type="PANTHER" id="PTHR35788:SF1">
    <property type="entry name" value="EXPORTED PROTEIN"/>
    <property type="match status" value="1"/>
</dbReference>
<dbReference type="InterPro" id="IPR011098">
    <property type="entry name" value="G5_dom"/>
</dbReference>
<sequence length="457" mass="51292">MVRKKRSADNIKSTKKLVNVSIVLILVIVSAVISYIHFTVQKFNDRIFPGIVVEDVNLSGSTKDEAVKILTQKYSNAMLNKKINIKVKDRNYFINYSDLNAKYNIKDTVDHAMSYGKDLNMFSKYKIIKGEKIQKYDLELSYNVKPIEKMINKIAKEVNVKPVDARLNFNGGSFAITPDKKGLEVEKDKLKKEILANLNDKKQDVVVIEAPVKVTASKVTGEVLKSVNSMLGSYSTSYATSAEPRANNVAVATRSINGKVIMPGETFSFNEIVGERTKERGYQEAGVIVNQKIESGFGGGVCQVSSTLYNALLKSNIKMTERVHHTFPSSYVPVGLDATVDWGNIDLKFKNIFKYPIYIEGYTAGREVGFNIYSNSELSKTKCQLTSEVYSKIEPKIQYINDPNLPAGETIEVKKPHTGFRVRVYRNIYTNGKFVSKELVSTDYYVPVNGVIKRGTR</sequence>
<dbReference type="EMBL" id="JDRY01000044">
    <property type="protein sequence ID" value="KGM98874.1"/>
    <property type="molecule type" value="Genomic_DNA"/>
</dbReference>
<gene>
    <name evidence="4" type="ORF">Z955_10095</name>
</gene>
<dbReference type="Pfam" id="PF07501">
    <property type="entry name" value="G5"/>
    <property type="match status" value="1"/>
</dbReference>
<dbReference type="AlphaFoldDB" id="A0A0A0IBN4"/>
<dbReference type="InterPro" id="IPR007391">
    <property type="entry name" value="Vancomycin_resist_VanW"/>
</dbReference>
<proteinExistence type="predicted"/>
<dbReference type="InterPro" id="IPR022029">
    <property type="entry name" value="YoaR-like_PG-bd"/>
</dbReference>
<dbReference type="PANTHER" id="PTHR35788">
    <property type="entry name" value="EXPORTED PROTEIN-RELATED"/>
    <property type="match status" value="1"/>
</dbReference>
<feature type="transmembrane region" description="Helical" evidence="2">
    <location>
        <begin position="20"/>
        <end position="38"/>
    </location>
</feature>
<dbReference type="Gene3D" id="2.20.230.10">
    <property type="entry name" value="Resuscitation-promoting factor rpfb"/>
    <property type="match status" value="1"/>
</dbReference>